<keyword evidence="1" id="KW-0472">Membrane</keyword>
<dbReference type="Pfam" id="PF13487">
    <property type="entry name" value="HD_5"/>
    <property type="match status" value="1"/>
</dbReference>
<dbReference type="AlphaFoldDB" id="A0A4Y7RV11"/>
<feature type="transmembrane region" description="Helical" evidence="1">
    <location>
        <begin position="59"/>
        <end position="81"/>
    </location>
</feature>
<dbReference type="CDD" id="cd01949">
    <property type="entry name" value="GGDEF"/>
    <property type="match status" value="1"/>
</dbReference>
<dbReference type="SMART" id="SM00267">
    <property type="entry name" value="GGDEF"/>
    <property type="match status" value="1"/>
</dbReference>
<dbReference type="OrthoDB" id="9798833at2"/>
<accession>A0A4Y7RV11</accession>
<dbReference type="Gene3D" id="1.10.3210.10">
    <property type="entry name" value="Hypothetical protein af1432"/>
    <property type="match status" value="1"/>
</dbReference>
<dbReference type="EC" id="3.1.4.52" evidence="4"/>
<dbReference type="RefSeq" id="WP_134212568.1">
    <property type="nucleotide sequence ID" value="NZ_QFFZ01000005.1"/>
</dbReference>
<protein>
    <submittedName>
        <fullName evidence="4">Cyclic di-GMP phosphodiesterase response regulator RpfG</fullName>
        <ecNumber evidence="4">3.1.4.52</ecNumber>
    </submittedName>
</protein>
<dbReference type="GO" id="GO:0071111">
    <property type="term" value="F:cyclic-guanylate-specific phosphodiesterase activity"/>
    <property type="evidence" value="ECO:0007669"/>
    <property type="project" value="UniProtKB-EC"/>
</dbReference>
<dbReference type="PROSITE" id="PS50887">
    <property type="entry name" value="GGDEF"/>
    <property type="match status" value="1"/>
</dbReference>
<evidence type="ECO:0000259" key="3">
    <source>
        <dbReference type="PROSITE" id="PS51832"/>
    </source>
</evidence>
<dbReference type="NCBIfam" id="TIGR00254">
    <property type="entry name" value="GGDEF"/>
    <property type="match status" value="1"/>
</dbReference>
<dbReference type="PANTHER" id="PTHR43155">
    <property type="entry name" value="CYCLIC DI-GMP PHOSPHODIESTERASE PA4108-RELATED"/>
    <property type="match status" value="1"/>
</dbReference>
<dbReference type="InterPro" id="IPR003607">
    <property type="entry name" value="HD/PDEase_dom"/>
</dbReference>
<evidence type="ECO:0000256" key="1">
    <source>
        <dbReference type="SAM" id="Phobius"/>
    </source>
</evidence>
<evidence type="ECO:0000313" key="4">
    <source>
        <dbReference type="EMBL" id="TEB12711.1"/>
    </source>
</evidence>
<dbReference type="PROSITE" id="PS51832">
    <property type="entry name" value="HD_GYP"/>
    <property type="match status" value="1"/>
</dbReference>
<dbReference type="PANTHER" id="PTHR43155:SF2">
    <property type="entry name" value="CYCLIC DI-GMP PHOSPHODIESTERASE PA4108"/>
    <property type="match status" value="1"/>
</dbReference>
<feature type="transmembrane region" description="Helical" evidence="1">
    <location>
        <begin position="27"/>
        <end position="47"/>
    </location>
</feature>
<dbReference type="SUPFAM" id="SSF109604">
    <property type="entry name" value="HD-domain/PDEase-like"/>
    <property type="match status" value="1"/>
</dbReference>
<dbReference type="InterPro" id="IPR037522">
    <property type="entry name" value="HD_GYP_dom"/>
</dbReference>
<evidence type="ECO:0000313" key="5">
    <source>
        <dbReference type="Proteomes" id="UP000297597"/>
    </source>
</evidence>
<organism evidence="4 5">
    <name type="scientific">Pelotomaculum propionicicum</name>
    <dbReference type="NCBI Taxonomy" id="258475"/>
    <lineage>
        <taxon>Bacteria</taxon>
        <taxon>Bacillati</taxon>
        <taxon>Bacillota</taxon>
        <taxon>Clostridia</taxon>
        <taxon>Eubacteriales</taxon>
        <taxon>Desulfotomaculaceae</taxon>
        <taxon>Pelotomaculum</taxon>
    </lineage>
</organism>
<keyword evidence="4" id="KW-0378">Hydrolase</keyword>
<dbReference type="Proteomes" id="UP000297597">
    <property type="component" value="Unassembled WGS sequence"/>
</dbReference>
<dbReference type="InterPro" id="IPR043128">
    <property type="entry name" value="Rev_trsase/Diguanyl_cyclase"/>
</dbReference>
<evidence type="ECO:0000259" key="2">
    <source>
        <dbReference type="PROSITE" id="PS50887"/>
    </source>
</evidence>
<keyword evidence="5" id="KW-1185">Reference proteome</keyword>
<sequence length="450" mass="50796">MNNLTEKPEAVQNKSNGIFYRDVRLSLANTLPFVIGITVFVALYEVCRDSFYAYLSKPGVHIFSIILMALISCAFILWFYYFTKKRSNEVKAANDELLREIIMRNQTEERLKYLSFHDHLTCLYNRAFFEEQMQRFAGARFSPVSIIVCDVDGLKFVNDTLGHELGDALLVAAANIIKSSFDESDVVARTGGDEFAILLPNCDEKAAKKACDRITAELKSYNRENNELPLSISIGSATSCNQSSMNDLFKEADNNMYREKLHRSQSARSSIVHTLKKALGARDYITEGHADRMQDLVTDLAKSLSLPERKLADLRLLAQFHDIGKVGIPDSILFKPGPLSQEEYTEMKRHCEIGYIIAMSPPDLGPIADFILKHHEWWNGKGYPLGLKGEEIPLECRILAVADAYDAMTSDRPYRSALPRHRALAELKRCSGVQFDPFIVEKFVNLLAAS</sequence>
<dbReference type="Gene3D" id="3.30.70.270">
    <property type="match status" value="1"/>
</dbReference>
<proteinExistence type="predicted"/>
<dbReference type="InterPro" id="IPR029787">
    <property type="entry name" value="Nucleotide_cyclase"/>
</dbReference>
<gene>
    <name evidence="4" type="primary">rpfG_4</name>
    <name evidence="4" type="ORF">Pmgp_00682</name>
</gene>
<comment type="caution">
    <text evidence="4">The sequence shown here is derived from an EMBL/GenBank/DDBJ whole genome shotgun (WGS) entry which is preliminary data.</text>
</comment>
<dbReference type="Pfam" id="PF00990">
    <property type="entry name" value="GGDEF"/>
    <property type="match status" value="1"/>
</dbReference>
<dbReference type="SMART" id="SM00471">
    <property type="entry name" value="HDc"/>
    <property type="match status" value="1"/>
</dbReference>
<reference evidence="4 5" key="1">
    <citation type="journal article" date="2018" name="Environ. Microbiol.">
        <title>Novel energy conservation strategies and behaviour of Pelotomaculum schinkii driving syntrophic propionate catabolism.</title>
        <authorList>
            <person name="Hidalgo-Ahumada C.A.P."/>
            <person name="Nobu M.K."/>
            <person name="Narihiro T."/>
            <person name="Tamaki H."/>
            <person name="Liu W.T."/>
            <person name="Kamagata Y."/>
            <person name="Stams A.J.M."/>
            <person name="Imachi H."/>
            <person name="Sousa D.Z."/>
        </authorList>
    </citation>
    <scope>NUCLEOTIDE SEQUENCE [LARGE SCALE GENOMIC DNA]</scope>
    <source>
        <strain evidence="4 5">MGP</strain>
    </source>
</reference>
<dbReference type="InterPro" id="IPR000160">
    <property type="entry name" value="GGDEF_dom"/>
</dbReference>
<keyword evidence="1" id="KW-1133">Transmembrane helix</keyword>
<feature type="domain" description="HD-GYP" evidence="3">
    <location>
        <begin position="264"/>
        <end position="450"/>
    </location>
</feature>
<dbReference type="EMBL" id="QFFZ01000005">
    <property type="protein sequence ID" value="TEB12711.1"/>
    <property type="molecule type" value="Genomic_DNA"/>
</dbReference>
<feature type="domain" description="GGDEF" evidence="2">
    <location>
        <begin position="142"/>
        <end position="276"/>
    </location>
</feature>
<keyword evidence="1" id="KW-0812">Transmembrane</keyword>
<name>A0A4Y7RV11_9FIRM</name>
<dbReference type="CDD" id="cd00077">
    <property type="entry name" value="HDc"/>
    <property type="match status" value="1"/>
</dbReference>
<dbReference type="SUPFAM" id="SSF55073">
    <property type="entry name" value="Nucleotide cyclase"/>
    <property type="match status" value="1"/>
</dbReference>